<keyword evidence="2" id="KW-1185">Reference proteome</keyword>
<dbReference type="EMBL" id="LOHS01000196">
    <property type="protein sequence ID" value="OAH09494.1"/>
    <property type="molecule type" value="Genomic_DNA"/>
</dbReference>
<dbReference type="STRING" id="1716141.STSP_71080"/>
<protein>
    <submittedName>
        <fullName evidence="1">Uncharacterized protein</fullName>
    </submittedName>
</protein>
<evidence type="ECO:0000313" key="2">
    <source>
        <dbReference type="Proteomes" id="UP000077381"/>
    </source>
</evidence>
<evidence type="ECO:0000313" key="1">
    <source>
        <dbReference type="EMBL" id="OAH09494.1"/>
    </source>
</evidence>
<sequence length="56" mass="6247">MRLARLASYTSAVVMNSQTSPPVRRIDDTHFTVGEKLEKPMKGLTGLYPSVPWEAL</sequence>
<organism evidence="1 2">
    <name type="scientific">Streptomyces jeddahensis</name>
    <dbReference type="NCBI Taxonomy" id="1716141"/>
    <lineage>
        <taxon>Bacteria</taxon>
        <taxon>Bacillati</taxon>
        <taxon>Actinomycetota</taxon>
        <taxon>Actinomycetes</taxon>
        <taxon>Kitasatosporales</taxon>
        <taxon>Streptomycetaceae</taxon>
        <taxon>Streptomyces</taxon>
    </lineage>
</organism>
<dbReference type="RefSeq" id="WP_157902980.1">
    <property type="nucleotide sequence ID" value="NZ_LOHS01000196.1"/>
</dbReference>
<dbReference type="Proteomes" id="UP000077381">
    <property type="component" value="Unassembled WGS sequence"/>
</dbReference>
<dbReference type="AlphaFoldDB" id="A0A177HGT4"/>
<accession>A0A177HGT4</accession>
<dbReference type="OrthoDB" id="8912228at2"/>
<gene>
    <name evidence="1" type="ORF">STSP_71080</name>
</gene>
<proteinExistence type="predicted"/>
<reference evidence="1 2" key="1">
    <citation type="submission" date="2015-12" db="EMBL/GenBank/DDBJ databases">
        <title>Genome sequence of Streptomyces sp. G25.</title>
        <authorList>
            <person name="Poehlein A."/>
            <person name="Roettig A."/>
            <person name="Hiessl S."/>
            <person name="Hauschild P."/>
            <person name="Schauer J."/>
            <person name="Madkour M.H."/>
            <person name="Al-Ansari A.M."/>
            <person name="Almakishah N.H."/>
            <person name="Steinbuechel A."/>
            <person name="Daniel R."/>
        </authorList>
    </citation>
    <scope>NUCLEOTIDE SEQUENCE [LARGE SCALE GENOMIC DNA]</scope>
    <source>
        <strain evidence="2">G25(2015)</strain>
    </source>
</reference>
<name>A0A177HGT4_9ACTN</name>
<comment type="caution">
    <text evidence="1">The sequence shown here is derived from an EMBL/GenBank/DDBJ whole genome shotgun (WGS) entry which is preliminary data.</text>
</comment>
<dbReference type="PATRIC" id="fig|1716141.3.peg.7527"/>